<dbReference type="InterPro" id="IPR023214">
    <property type="entry name" value="HAD_sf"/>
</dbReference>
<keyword evidence="6" id="KW-1185">Reference proteome</keyword>
<keyword evidence="3 4" id="KW-0378">Hydrolase</keyword>
<keyword evidence="4" id="KW-0460">Magnesium</keyword>
<dbReference type="Pfam" id="PF02358">
    <property type="entry name" value="Trehalose_PPase"/>
    <property type="match status" value="1"/>
</dbReference>
<evidence type="ECO:0000256" key="1">
    <source>
        <dbReference type="ARBA" id="ARBA00005199"/>
    </source>
</evidence>
<dbReference type="InterPro" id="IPR044651">
    <property type="entry name" value="OTSB-like"/>
</dbReference>
<dbReference type="SUPFAM" id="SSF56784">
    <property type="entry name" value="HAD-like"/>
    <property type="match status" value="1"/>
</dbReference>
<dbReference type="InterPro" id="IPR006379">
    <property type="entry name" value="HAD-SF_hydro_IIB"/>
</dbReference>
<reference evidence="5 6" key="1">
    <citation type="submission" date="2023-06" db="EMBL/GenBank/DDBJ databases">
        <title>Draft genome sequence of Novosphingobium sp. strain IK01.</title>
        <authorList>
            <person name="Hatamoto M."/>
            <person name="Ikarashi T."/>
            <person name="Yamaguchi T."/>
        </authorList>
    </citation>
    <scope>NUCLEOTIDE SEQUENCE [LARGE SCALE GENOMIC DNA]</scope>
    <source>
        <strain evidence="5 6">IK01</strain>
    </source>
</reference>
<comment type="caution">
    <text evidence="5">The sequence shown here is derived from an EMBL/GenBank/DDBJ whole genome shotgun (WGS) entry which is preliminary data.</text>
</comment>
<dbReference type="RefSeq" id="WP_317974909.1">
    <property type="nucleotide sequence ID" value="NZ_BTFW01000001.1"/>
</dbReference>
<dbReference type="Gene3D" id="3.30.70.1020">
    <property type="entry name" value="Trehalose-6-phosphate phosphatase related protein, domain 2"/>
    <property type="match status" value="1"/>
</dbReference>
<dbReference type="NCBIfam" id="TIGR00685">
    <property type="entry name" value="T6PP"/>
    <property type="match status" value="1"/>
</dbReference>
<dbReference type="PANTHER" id="PTHR43768:SF3">
    <property type="entry name" value="TREHALOSE 6-PHOSPHATE PHOSPHATASE"/>
    <property type="match status" value="1"/>
</dbReference>
<sequence length="263" mass="27861">MLAAKPALLPAPRSGLLAQTTMFLDIDGTLLDLTDRPEDVVADGDLRALLANLAVKLDGRLAVVSGRSLDQIDTILGPIAQAIPVTGSHGLEYRWNGIWARPERPASLDEVAQHFSVLARQFPGMLVEEKTYGVALHWRMVAPESAHPARNQARDQAQALAAQLATIHGLVVQNGSDVAELRLAGGDKGQAVRRLMARRGMGGTTPLFFGDDLTDEAGFVAARDLGGRGVLVGARALAGAETAAIYTLPSPAAVREWLRKAAA</sequence>
<dbReference type="PANTHER" id="PTHR43768">
    <property type="entry name" value="TREHALOSE 6-PHOSPHATE PHOSPHATASE"/>
    <property type="match status" value="1"/>
</dbReference>
<evidence type="ECO:0000313" key="5">
    <source>
        <dbReference type="EMBL" id="GMM61199.1"/>
    </source>
</evidence>
<dbReference type="InterPro" id="IPR036412">
    <property type="entry name" value="HAD-like_sf"/>
</dbReference>
<dbReference type="EMBL" id="BTFW01000001">
    <property type="protein sequence ID" value="GMM61199.1"/>
    <property type="molecule type" value="Genomic_DNA"/>
</dbReference>
<comment type="similarity">
    <text evidence="2 4">Belongs to the trehalose phosphatase family.</text>
</comment>
<dbReference type="InterPro" id="IPR003337">
    <property type="entry name" value="Trehalose_PPase"/>
</dbReference>
<name>A0ABQ6P9X3_9SPHN</name>
<dbReference type="EC" id="3.1.3.12" evidence="4"/>
<proteinExistence type="inferred from homology"/>
<evidence type="ECO:0000256" key="3">
    <source>
        <dbReference type="ARBA" id="ARBA00022801"/>
    </source>
</evidence>
<organism evidence="5 6">
    <name type="scientific">Novosphingobium pituita</name>
    <dbReference type="NCBI Taxonomy" id="3056842"/>
    <lineage>
        <taxon>Bacteria</taxon>
        <taxon>Pseudomonadati</taxon>
        <taxon>Pseudomonadota</taxon>
        <taxon>Alphaproteobacteria</taxon>
        <taxon>Sphingomonadales</taxon>
        <taxon>Sphingomonadaceae</taxon>
        <taxon>Novosphingobium</taxon>
    </lineage>
</organism>
<evidence type="ECO:0000313" key="6">
    <source>
        <dbReference type="Proteomes" id="UP001187221"/>
    </source>
</evidence>
<comment type="cofactor">
    <cofactor evidence="4">
        <name>Mg(2+)</name>
        <dbReference type="ChEBI" id="CHEBI:18420"/>
    </cofactor>
</comment>
<dbReference type="NCBIfam" id="TIGR01484">
    <property type="entry name" value="HAD-SF-IIB"/>
    <property type="match status" value="1"/>
</dbReference>
<comment type="catalytic activity">
    <reaction evidence="4">
        <text>alpha,alpha-trehalose 6-phosphate + H2O = alpha,alpha-trehalose + phosphate</text>
        <dbReference type="Rhea" id="RHEA:23420"/>
        <dbReference type="ChEBI" id="CHEBI:15377"/>
        <dbReference type="ChEBI" id="CHEBI:16551"/>
        <dbReference type="ChEBI" id="CHEBI:43474"/>
        <dbReference type="ChEBI" id="CHEBI:58429"/>
        <dbReference type="EC" id="3.1.3.12"/>
    </reaction>
</comment>
<evidence type="ECO:0000256" key="4">
    <source>
        <dbReference type="RuleBase" id="RU361117"/>
    </source>
</evidence>
<comment type="pathway">
    <text evidence="1 4">Glycan biosynthesis; trehalose biosynthesis.</text>
</comment>
<keyword evidence="4" id="KW-0479">Metal-binding</keyword>
<accession>A0ABQ6P9X3</accession>
<dbReference type="Proteomes" id="UP001187221">
    <property type="component" value="Unassembled WGS sequence"/>
</dbReference>
<gene>
    <name evidence="5" type="primary">otsB</name>
    <name evidence="5" type="ORF">NUTIK01_19760</name>
</gene>
<evidence type="ECO:0000256" key="2">
    <source>
        <dbReference type="ARBA" id="ARBA00008770"/>
    </source>
</evidence>
<dbReference type="Gene3D" id="3.40.50.1000">
    <property type="entry name" value="HAD superfamily/HAD-like"/>
    <property type="match status" value="1"/>
</dbReference>
<comment type="function">
    <text evidence="4">Removes the phosphate from trehalose 6-phosphate to produce free trehalose.</text>
</comment>
<protein>
    <recommendedName>
        <fullName evidence="4">Trehalose 6-phosphate phosphatase</fullName>
        <ecNumber evidence="4">3.1.3.12</ecNumber>
    </recommendedName>
</protein>